<feature type="signal peptide" evidence="1">
    <location>
        <begin position="1"/>
        <end position="35"/>
    </location>
</feature>
<proteinExistence type="predicted"/>
<dbReference type="AlphaFoldDB" id="A0A8H3IUD0"/>
<comment type="caution">
    <text evidence="2">The sequence shown here is derived from an EMBL/GenBank/DDBJ whole genome shotgun (WGS) entry which is preliminary data.</text>
</comment>
<feature type="chain" id="PRO_5034609895" evidence="1">
    <location>
        <begin position="36"/>
        <end position="363"/>
    </location>
</feature>
<dbReference type="EMBL" id="CAJPDS010000047">
    <property type="protein sequence ID" value="CAF9928280.1"/>
    <property type="molecule type" value="Genomic_DNA"/>
</dbReference>
<reference evidence="2" key="1">
    <citation type="submission" date="2021-03" db="EMBL/GenBank/DDBJ databases">
        <authorList>
            <person name="Tagirdzhanova G."/>
        </authorList>
    </citation>
    <scope>NUCLEOTIDE SEQUENCE</scope>
</reference>
<dbReference type="OrthoDB" id="2119228at2759"/>
<organism evidence="2 3">
    <name type="scientific">Heterodermia speciosa</name>
    <dbReference type="NCBI Taxonomy" id="116794"/>
    <lineage>
        <taxon>Eukaryota</taxon>
        <taxon>Fungi</taxon>
        <taxon>Dikarya</taxon>
        <taxon>Ascomycota</taxon>
        <taxon>Pezizomycotina</taxon>
        <taxon>Lecanoromycetes</taxon>
        <taxon>OSLEUM clade</taxon>
        <taxon>Lecanoromycetidae</taxon>
        <taxon>Caliciales</taxon>
        <taxon>Physciaceae</taxon>
        <taxon>Heterodermia</taxon>
    </lineage>
</organism>
<gene>
    <name evidence="2" type="ORF">HETSPECPRED_006793</name>
</gene>
<evidence type="ECO:0000313" key="2">
    <source>
        <dbReference type="EMBL" id="CAF9928280.1"/>
    </source>
</evidence>
<evidence type="ECO:0000256" key="1">
    <source>
        <dbReference type="SAM" id="SignalP"/>
    </source>
</evidence>
<name>A0A8H3IUD0_9LECA</name>
<dbReference type="Proteomes" id="UP000664521">
    <property type="component" value="Unassembled WGS sequence"/>
</dbReference>
<accession>A0A8H3IUD0</accession>
<sequence>MKSTSSSSKPALLNTLTLLFFALFQLVAFQSTALATPLAENNLSLRSLGKRYRNDKISPKDGNTGPATSDYPSDDEIRDAFIAPQGPFVFFSNLPNPQTNQKPYEFSKTINGATILRNAFPKSYINRRYKPAPERSTEWYQNFLDRVSGIYADMAVKKGEKVYFVGRWDGTVQDCSIWNRVELPTLLDNNIEIELVDYSNFNNNKQYPGTNLIDVPFITKRLTDYCFDWPGDGEDANDPDVDPSIGIPYYPGNCGVHLTQYQKNEGNPASNGNDGTSDYRFTILLKDANHELVGEVDYYDAPTGQGVDVDSELPLVFIATAGKVDDDPVTFAYGGQNWDSDSGQCSVGGYDSGSRQMDCGFTC</sequence>
<evidence type="ECO:0000313" key="3">
    <source>
        <dbReference type="Proteomes" id="UP000664521"/>
    </source>
</evidence>
<keyword evidence="3" id="KW-1185">Reference proteome</keyword>
<protein>
    <submittedName>
        <fullName evidence="2">Uncharacterized protein</fullName>
    </submittedName>
</protein>
<keyword evidence="1" id="KW-0732">Signal</keyword>